<dbReference type="AlphaFoldDB" id="A0A367GPX1"/>
<keyword evidence="4" id="KW-1185">Reference proteome</keyword>
<dbReference type="EMBL" id="QGDC01000004">
    <property type="protein sequence ID" value="RCH55128.1"/>
    <property type="molecule type" value="Genomic_DNA"/>
</dbReference>
<dbReference type="GO" id="GO:0016747">
    <property type="term" value="F:acyltransferase activity, transferring groups other than amino-acyl groups"/>
    <property type="evidence" value="ECO:0007669"/>
    <property type="project" value="InterPro"/>
</dbReference>
<evidence type="ECO:0000313" key="4">
    <source>
        <dbReference type="Proteomes" id="UP000253209"/>
    </source>
</evidence>
<feature type="transmembrane region" description="Helical" evidence="1">
    <location>
        <begin position="290"/>
        <end position="313"/>
    </location>
</feature>
<feature type="transmembrane region" description="Helical" evidence="1">
    <location>
        <begin position="251"/>
        <end position="269"/>
    </location>
</feature>
<dbReference type="InterPro" id="IPR002656">
    <property type="entry name" value="Acyl_transf_3_dom"/>
</dbReference>
<dbReference type="OrthoDB" id="290051at2"/>
<dbReference type="Proteomes" id="UP000253209">
    <property type="component" value="Unassembled WGS sequence"/>
</dbReference>
<keyword evidence="1" id="KW-0472">Membrane</keyword>
<comment type="caution">
    <text evidence="3">The sequence shown here is derived from an EMBL/GenBank/DDBJ whole genome shotgun (WGS) entry which is preliminary data.</text>
</comment>
<feature type="transmembrane region" description="Helical" evidence="1">
    <location>
        <begin position="319"/>
        <end position="339"/>
    </location>
</feature>
<feature type="transmembrane region" description="Helical" evidence="1">
    <location>
        <begin position="161"/>
        <end position="179"/>
    </location>
</feature>
<feature type="domain" description="Acyltransferase 3" evidence="2">
    <location>
        <begin position="12"/>
        <end position="333"/>
    </location>
</feature>
<evidence type="ECO:0000259" key="2">
    <source>
        <dbReference type="Pfam" id="PF01757"/>
    </source>
</evidence>
<name>A0A367GPX1_9SPHI</name>
<feature type="transmembrane region" description="Helical" evidence="1">
    <location>
        <begin position="47"/>
        <end position="66"/>
    </location>
</feature>
<keyword evidence="1" id="KW-0812">Transmembrane</keyword>
<organism evidence="3 4">
    <name type="scientific">Mucilaginibacter hurinus</name>
    <dbReference type="NCBI Taxonomy" id="2201324"/>
    <lineage>
        <taxon>Bacteria</taxon>
        <taxon>Pseudomonadati</taxon>
        <taxon>Bacteroidota</taxon>
        <taxon>Sphingobacteriia</taxon>
        <taxon>Sphingobacteriales</taxon>
        <taxon>Sphingobacteriaceae</taxon>
        <taxon>Mucilaginibacter</taxon>
    </lineage>
</organism>
<protein>
    <recommendedName>
        <fullName evidence="2">Acyltransferase 3 domain-containing protein</fullName>
    </recommendedName>
</protein>
<accession>A0A367GPX1</accession>
<feature type="transmembrane region" description="Helical" evidence="1">
    <location>
        <begin position="16"/>
        <end position="35"/>
    </location>
</feature>
<sequence length="365" mass="41363">MSQPAGTINRIDSLDYLRGLAALGIMCYHMYLFTYGEADSSSVFAKIKIYGVSIFYVLSGLTLYLVSIKRFSFTKPVLKEFYIKRFFRIVPLLWMATALTMLVAFQPEYLGLKKLIANITIIPGAIKPETFIANGAWSIGDELFFYMLFPFLLLLVKINKWLFYGFTLLSLAILAYFSFKVLNPVVPLGQQWAAYVNPVGQMFYFAMGITLGVVERDMKKFGIWAVLAIVVVCGLIVSYPVTGEPVQLVTGYNRMVLSVLVVFLCFLFYKTDFDFLPEIGKRSLRFLGEVSFSVYLIHPIIYAVIKMTASSFFEANPMVLIGLTVVLSLVLSYFNYIYFEMFFIRKGKAISARFAGSPPVKPEKL</sequence>
<dbReference type="InterPro" id="IPR050879">
    <property type="entry name" value="Acyltransferase_3"/>
</dbReference>
<dbReference type="PANTHER" id="PTHR23028:SF53">
    <property type="entry name" value="ACYL_TRANSF_3 DOMAIN-CONTAINING PROTEIN"/>
    <property type="match status" value="1"/>
</dbReference>
<dbReference type="GO" id="GO:0000271">
    <property type="term" value="P:polysaccharide biosynthetic process"/>
    <property type="evidence" value="ECO:0007669"/>
    <property type="project" value="TreeGrafter"/>
</dbReference>
<dbReference type="GO" id="GO:0016020">
    <property type="term" value="C:membrane"/>
    <property type="evidence" value="ECO:0007669"/>
    <property type="project" value="TreeGrafter"/>
</dbReference>
<evidence type="ECO:0000313" key="3">
    <source>
        <dbReference type="EMBL" id="RCH55128.1"/>
    </source>
</evidence>
<evidence type="ECO:0000256" key="1">
    <source>
        <dbReference type="SAM" id="Phobius"/>
    </source>
</evidence>
<feature type="transmembrane region" description="Helical" evidence="1">
    <location>
        <begin position="191"/>
        <end position="214"/>
    </location>
</feature>
<dbReference type="RefSeq" id="WP_114004751.1">
    <property type="nucleotide sequence ID" value="NZ_QGDC01000004.1"/>
</dbReference>
<keyword evidence="1" id="KW-1133">Transmembrane helix</keyword>
<proteinExistence type="predicted"/>
<feature type="transmembrane region" description="Helical" evidence="1">
    <location>
        <begin position="136"/>
        <end position="156"/>
    </location>
</feature>
<feature type="transmembrane region" description="Helical" evidence="1">
    <location>
        <begin position="86"/>
        <end position="105"/>
    </location>
</feature>
<reference evidence="3 4" key="1">
    <citation type="submission" date="2018-05" db="EMBL/GenBank/DDBJ databases">
        <title>Mucilaginibacter hurinus sp. nov., isolated from briquette warehouse soil.</title>
        <authorList>
            <person name="Choi L."/>
        </authorList>
    </citation>
    <scope>NUCLEOTIDE SEQUENCE [LARGE SCALE GENOMIC DNA]</scope>
    <source>
        <strain evidence="3 4">ZR32</strain>
    </source>
</reference>
<dbReference type="Pfam" id="PF01757">
    <property type="entry name" value="Acyl_transf_3"/>
    <property type="match status" value="1"/>
</dbReference>
<feature type="transmembrane region" description="Helical" evidence="1">
    <location>
        <begin position="221"/>
        <end position="239"/>
    </location>
</feature>
<gene>
    <name evidence="3" type="ORF">DJ568_08020</name>
</gene>
<dbReference type="PANTHER" id="PTHR23028">
    <property type="entry name" value="ACETYLTRANSFERASE"/>
    <property type="match status" value="1"/>
</dbReference>